<feature type="compositionally biased region" description="Polar residues" evidence="3">
    <location>
        <begin position="731"/>
        <end position="748"/>
    </location>
</feature>
<dbReference type="Ensembl" id="ENSNMLT00000026790.1">
    <property type="protein sequence ID" value="ENSNMLP00000023945.1"/>
    <property type="gene ID" value="ENSNMLG00000011730.1"/>
</dbReference>
<dbReference type="Gene3D" id="3.40.50.11210">
    <property type="entry name" value="Rap/Ran-GAP"/>
    <property type="match status" value="1"/>
</dbReference>
<reference evidence="5" key="2">
    <citation type="submission" date="2025-09" db="UniProtKB">
        <authorList>
            <consortium name="Ensembl"/>
        </authorList>
    </citation>
    <scope>IDENTIFICATION</scope>
</reference>
<dbReference type="SUPFAM" id="SSF111347">
    <property type="entry name" value="Rap/Ran-GAP"/>
    <property type="match status" value="1"/>
</dbReference>
<evidence type="ECO:0000256" key="1">
    <source>
        <dbReference type="ARBA" id="ARBA00022468"/>
    </source>
</evidence>
<feature type="domain" description="Rap-GAP" evidence="4">
    <location>
        <begin position="1520"/>
        <end position="1737"/>
    </location>
</feature>
<evidence type="ECO:0000313" key="5">
    <source>
        <dbReference type="Ensembl" id="ENSNMLP00000023945.1"/>
    </source>
</evidence>
<dbReference type="InterPro" id="IPR046859">
    <property type="entry name" value="RGPA/RALGAPB_N"/>
</dbReference>
<evidence type="ECO:0000256" key="3">
    <source>
        <dbReference type="SAM" id="MobiDB-lite"/>
    </source>
</evidence>
<dbReference type="SUPFAM" id="SSF48371">
    <property type="entry name" value="ARM repeat"/>
    <property type="match status" value="1"/>
</dbReference>
<dbReference type="InterPro" id="IPR016024">
    <property type="entry name" value="ARM-type_fold"/>
</dbReference>
<feature type="region of interest" description="Disordered" evidence="3">
    <location>
        <begin position="718"/>
        <end position="760"/>
    </location>
</feature>
<dbReference type="GO" id="GO:0005096">
    <property type="term" value="F:GTPase activator activity"/>
    <property type="evidence" value="ECO:0007669"/>
    <property type="project" value="UniProtKB-KW"/>
</dbReference>
<sequence>MFTRRGHGDVKKSTQKVLDPKKDVLTRLKHLRALLDTDKSELKSFFESNSSQIYFIFYENFITLESNLKQKGKQTPVSYRSLIINHSAKILQLLPEKIYNRWQFHSIGSILKKLLHTGNSFKIRCEGIRLFLLWLQALRDNCAEEQFLIFACLVPGFPAVPSSRGPCTLDTIIYNPFSTPCDGEVVPEEITPLVPAVVGEKVADDQTCFVLETLLKFMVIQAASLEWKNKENQDTGFRFLFSLFKKYYLPHLFPSFTKLTNLYKPLLELPHHRPKPLYVPVTRNNESTFCTRDQYLAPRVAFIMWLVTFFLEKKYVSSAATMQSAKNGTEVIPKLIQVNSCSGTQEKEKTDGETNGPVGEPEKSHSNSSTLSNRRLSDSSLCSIEEEHRHVYEMVHGILLSTRENVNFVNEVFHQAFLLPSCEASAIRKVIRVYRKWILLEKPRFMIEPEKNTQQDEVDEAVPLIGVSSRRSRIGTSRLVSSLHYRCVCGHISTSLHNFKWCSLILSTYLQVFLTNSSNVFLLEPCQDVPKLLENQVEVCKGVLSIYRHMIMEHSMNTQTWEQLLQVLLRITEAVMKRPHDNQRKDCFAESLASILFRTIIVAWVRANLCVFISRELWDELLAVLSSLTCWEELVAEWASIMDSLTTVLARSVYGLDMNSLPLDKLSEQKEKRQRGRGFGHDSQKSSAVARSFSLSWRNYGEQGVPGTQEPMRIRSATTSGAPGVEKARNNVRQKASECNTEDPTSFTRPKLREKSESISSETSNGYLNEAEVTWQAFDEEVCDAFSVFFLLSYTDSSECLTDDISIIAGGTLTGWHADSAFVLWRRILGILGDVNNIRCPKIHAKVFSYLYELWHKLAKIRDNLGISVDNQSSPPQPVFIPPLRMMASWLFRATMLPAEFKAGKLQAYKLICEMMTRHQDFDDQDVLNTIIGSCSPRFFFLGLPGFTMLIGDFISASAYILSSDSLEAPRIEAQTILGSLVSFPDLYLQIPVLQSIRDSDDLVVGKEDIKDYLVHILLESAIKEHCEAARCIAVCSLGLWICQELVQKKIHHQVKDAINVLGVTLKFGNKAVAHAACDVLQLLVCHWEHLQKLDSALPKKIIEIFVATIAFLLPSAEHSTVEADKKLLVSLLLCLLDWCMAVPLSLLLEPITTPTLEECDAHKAPLLDYIYRVLHCCVYGSNLYTQQSHYLLSLSDLSTDYDLMLGQVKSCEPTPSQTTATDFGNLLTVAEEKRRRNMEVVPLTARMVMTHLVNHLGHHPLSGGPALLHSLVSENNDNPYVESSELSSEVFKSPNLQLFVFNDSTLVSYLQIPADEHAVGQPPHSSSQVRVIVRDISGKYSWDGSVLYCTNHEDSHDIDNMNIPLSPTATSTQSKDDSTYWAQGLYRKQHSLSNCSEDEELDILDKLLEELGYTSPECLTQPQIKLNQPAPSPCGMNLEQEGAILEAILRQTQQEEEQVRKWDTDVSFRAACQREPSHLEPKAPFYFCRLLLNDLGMNSWDHRKSFHLLKKNSKLLRELKNLDSRQCRETHKIAVFYIGEGQEDKCSILSNCTGSQEYEGFVSGLGWEVELASHCGFMGGLQRNGSTGLTAPYYATSAVEAIFHVSTRMPSNSDDCLTKKLRHLGNDEVHIVWSEHSRDYRRGIIPTDFGDVLIIIYPMKNHMYFIQIMKNIHFYNLSNFLAGSFFGPLFDGAIITGTLLPSLVRATCINASRAVKSRLTLYQSFYEERALYLEAIIQNHKEVVTFEDFASQVFSPSPGYPMSGTGELKKKIPHPPLPSFTLSTLPILRA</sequence>
<dbReference type="Pfam" id="PF20412">
    <property type="entry name" value="RALGAPB_N"/>
    <property type="match status" value="1"/>
</dbReference>
<dbReference type="PROSITE" id="PS50085">
    <property type="entry name" value="RAPGAP"/>
    <property type="match status" value="1"/>
</dbReference>
<dbReference type="PANTHER" id="PTHR10063">
    <property type="entry name" value="TUBERIN"/>
    <property type="match status" value="1"/>
</dbReference>
<feature type="region of interest" description="Disordered" evidence="3">
    <location>
        <begin position="342"/>
        <end position="374"/>
    </location>
</feature>
<dbReference type="GO" id="GO:0005634">
    <property type="term" value="C:nucleus"/>
    <property type="evidence" value="ECO:0007669"/>
    <property type="project" value="InterPro"/>
</dbReference>
<accession>A0A8C6TPK6</accession>
<keyword evidence="6" id="KW-1185">Reference proteome</keyword>
<reference evidence="5" key="1">
    <citation type="submission" date="2025-08" db="UniProtKB">
        <authorList>
            <consortium name="Ensembl"/>
        </authorList>
    </citation>
    <scope>IDENTIFICATION</scope>
</reference>
<dbReference type="InterPro" id="IPR035974">
    <property type="entry name" value="Rap/Ran-GAP_sf"/>
</dbReference>
<dbReference type="InterPro" id="IPR000331">
    <property type="entry name" value="Rap/Ran_GAP_dom"/>
</dbReference>
<protein>
    <submittedName>
        <fullName evidence="5">Ral GTPase activating protein, alpha subunit 2 (catalytic)</fullName>
    </submittedName>
</protein>
<dbReference type="FunFam" id="3.40.50.11210:FF:000001">
    <property type="entry name" value="Ral GTPase-activating protein subunit alpha-1 isoform 1"/>
    <property type="match status" value="1"/>
</dbReference>
<evidence type="ECO:0000256" key="2">
    <source>
        <dbReference type="ARBA" id="ARBA00022553"/>
    </source>
</evidence>
<evidence type="ECO:0000313" key="6">
    <source>
        <dbReference type="Proteomes" id="UP000694523"/>
    </source>
</evidence>
<keyword evidence="2" id="KW-0597">Phosphoprotein</keyword>
<dbReference type="Pfam" id="PF02145">
    <property type="entry name" value="Rap_GAP"/>
    <property type="match status" value="1"/>
</dbReference>
<dbReference type="Proteomes" id="UP000694523">
    <property type="component" value="Unplaced"/>
</dbReference>
<dbReference type="InterPro" id="IPR027107">
    <property type="entry name" value="Tuberin/Ral-act_asu"/>
</dbReference>
<dbReference type="PANTHER" id="PTHR10063:SF2">
    <property type="entry name" value="RAL GTPASE-ACTIVATING PROTEIN SUBUNIT ALPHA-2"/>
    <property type="match status" value="1"/>
</dbReference>
<organism evidence="5 6">
    <name type="scientific">Neogobius melanostomus</name>
    <name type="common">round goby</name>
    <dbReference type="NCBI Taxonomy" id="47308"/>
    <lineage>
        <taxon>Eukaryota</taxon>
        <taxon>Metazoa</taxon>
        <taxon>Chordata</taxon>
        <taxon>Craniata</taxon>
        <taxon>Vertebrata</taxon>
        <taxon>Euteleostomi</taxon>
        <taxon>Actinopterygii</taxon>
        <taxon>Neopterygii</taxon>
        <taxon>Teleostei</taxon>
        <taxon>Neoteleostei</taxon>
        <taxon>Acanthomorphata</taxon>
        <taxon>Gobiaria</taxon>
        <taxon>Gobiiformes</taxon>
        <taxon>Gobioidei</taxon>
        <taxon>Gobiidae</taxon>
        <taxon>Benthophilinae</taxon>
        <taxon>Neogobiini</taxon>
        <taxon>Neogobius</taxon>
    </lineage>
</organism>
<keyword evidence="1" id="KW-0343">GTPase activation</keyword>
<dbReference type="GO" id="GO:0005737">
    <property type="term" value="C:cytoplasm"/>
    <property type="evidence" value="ECO:0007669"/>
    <property type="project" value="TreeGrafter"/>
</dbReference>
<proteinExistence type="predicted"/>
<name>A0A8C6TPK6_9GOBI</name>
<evidence type="ECO:0000259" key="4">
    <source>
        <dbReference type="PROSITE" id="PS50085"/>
    </source>
</evidence>
<dbReference type="GO" id="GO:0051056">
    <property type="term" value="P:regulation of small GTPase mediated signal transduction"/>
    <property type="evidence" value="ECO:0007669"/>
    <property type="project" value="InterPro"/>
</dbReference>